<dbReference type="Proteomes" id="UP000688137">
    <property type="component" value="Unassembled WGS sequence"/>
</dbReference>
<dbReference type="OMA" id="WITEDIR"/>
<evidence type="ECO:0000313" key="1">
    <source>
        <dbReference type="EMBL" id="CAD8080658.1"/>
    </source>
</evidence>
<accession>A0A8S1MK19</accession>
<evidence type="ECO:0000313" key="2">
    <source>
        <dbReference type="Proteomes" id="UP000688137"/>
    </source>
</evidence>
<gene>
    <name evidence="1" type="ORF">PPRIM_AZ9-3.1.T0640085</name>
</gene>
<keyword evidence="2" id="KW-1185">Reference proteome</keyword>
<proteinExistence type="predicted"/>
<protein>
    <submittedName>
        <fullName evidence="1">Uncharacterized protein</fullName>
    </submittedName>
</protein>
<sequence length="128" mass="15076">MSTISREEYAKKMRLALSDNHICKPDGTVNHQYFLVKKGQYWAEEKIKFLIEQLEKVGVGNWKLMQKGLLEQTSEIELELRTCLLFKTTDIQPYMDKKFTKNEIELIAQQNLEKAQQLNKMKYGVFVV</sequence>
<comment type="caution">
    <text evidence="1">The sequence shown here is derived from an EMBL/GenBank/DDBJ whole genome shotgun (WGS) entry which is preliminary data.</text>
</comment>
<name>A0A8S1MK19_PARPR</name>
<reference evidence="1" key="1">
    <citation type="submission" date="2021-01" db="EMBL/GenBank/DDBJ databases">
        <authorList>
            <consortium name="Genoscope - CEA"/>
            <person name="William W."/>
        </authorList>
    </citation>
    <scope>NUCLEOTIDE SEQUENCE</scope>
</reference>
<dbReference type="EMBL" id="CAJJDM010000066">
    <property type="protein sequence ID" value="CAD8080658.1"/>
    <property type="molecule type" value="Genomic_DNA"/>
</dbReference>
<dbReference type="AlphaFoldDB" id="A0A8S1MK19"/>
<organism evidence="1 2">
    <name type="scientific">Paramecium primaurelia</name>
    <dbReference type="NCBI Taxonomy" id="5886"/>
    <lineage>
        <taxon>Eukaryota</taxon>
        <taxon>Sar</taxon>
        <taxon>Alveolata</taxon>
        <taxon>Ciliophora</taxon>
        <taxon>Intramacronucleata</taxon>
        <taxon>Oligohymenophorea</taxon>
        <taxon>Peniculida</taxon>
        <taxon>Parameciidae</taxon>
        <taxon>Paramecium</taxon>
    </lineage>
</organism>